<accession>A0ABR3B636</accession>
<dbReference type="InterPro" id="IPR046347">
    <property type="entry name" value="bZIP_sf"/>
</dbReference>
<dbReference type="SMART" id="SM00338">
    <property type="entry name" value="BRLZ"/>
    <property type="match status" value="1"/>
</dbReference>
<feature type="region of interest" description="Disordered" evidence="2">
    <location>
        <begin position="404"/>
        <end position="444"/>
    </location>
</feature>
<dbReference type="Pfam" id="PF00170">
    <property type="entry name" value="bZIP_1"/>
    <property type="match status" value="1"/>
</dbReference>
<evidence type="ECO:0000256" key="1">
    <source>
        <dbReference type="SAM" id="Coils"/>
    </source>
</evidence>
<dbReference type="PANTHER" id="PTHR38116">
    <property type="entry name" value="CHROMOSOME 7, WHOLE GENOME SHOTGUN SEQUENCE"/>
    <property type="match status" value="1"/>
</dbReference>
<dbReference type="EMBL" id="JBCLYO010000004">
    <property type="protein sequence ID" value="KAL0090217.1"/>
    <property type="molecule type" value="Genomic_DNA"/>
</dbReference>
<protein>
    <recommendedName>
        <fullName evidence="3">BZIP domain-containing protein</fullName>
    </recommendedName>
</protein>
<keyword evidence="1" id="KW-0175">Coiled coil</keyword>
<organism evidence="4 5">
    <name type="scientific">Phycomyces blakesleeanus</name>
    <dbReference type="NCBI Taxonomy" id="4837"/>
    <lineage>
        <taxon>Eukaryota</taxon>
        <taxon>Fungi</taxon>
        <taxon>Fungi incertae sedis</taxon>
        <taxon>Mucoromycota</taxon>
        <taxon>Mucoromycotina</taxon>
        <taxon>Mucoromycetes</taxon>
        <taxon>Mucorales</taxon>
        <taxon>Phycomycetaceae</taxon>
        <taxon>Phycomyces</taxon>
    </lineage>
</organism>
<feature type="compositionally biased region" description="Low complexity" evidence="2">
    <location>
        <begin position="406"/>
        <end position="444"/>
    </location>
</feature>
<feature type="domain" description="BZIP" evidence="3">
    <location>
        <begin position="45"/>
        <end position="98"/>
    </location>
</feature>
<dbReference type="InterPro" id="IPR004827">
    <property type="entry name" value="bZIP"/>
</dbReference>
<dbReference type="PROSITE" id="PS50217">
    <property type="entry name" value="BZIP"/>
    <property type="match status" value="1"/>
</dbReference>
<name>A0ABR3B636_PHYBL</name>
<feature type="region of interest" description="Disordered" evidence="2">
    <location>
        <begin position="15"/>
        <end position="47"/>
    </location>
</feature>
<gene>
    <name evidence="4" type="ORF">J3Q64DRAFT_1728826</name>
</gene>
<keyword evidence="5" id="KW-1185">Reference proteome</keyword>
<dbReference type="PANTHER" id="PTHR38116:SF9">
    <property type="entry name" value="BZIP DOMAIN-CONTAINING PROTEIN"/>
    <property type="match status" value="1"/>
</dbReference>
<sequence length="506" mass="56941">MEAIKPIDITFCQLPPDPPVYDNSDPTAIRRKPGRKPNPASPALRKAQNRAAQRAFRERKERHTKDLESTVHQIREHRDRLRIDNERLKTESEIIKSENWYLKGIVLTLQLVCLQHNLVIPQHGPYVNDQALSALAQSIPHPIASYIHANANANNKISDVPVTGTTAKKTTTTNVTHVQQIPRESEKYLSKGSILVNKDGLLHPIPGVSMSSHQPLSNSPTTSVNRRSDIVQLHSHATNLPRELKEPAASNLAAIEALRLRLQTGPTNQSTPFTIQPTVLQLTIPHDPRIDLIPTPHMRDRMILFRDQFDLDDCFRCLVGNSVFHGGDPALAGNWQLAPEFFEKFWFLTIDYDLRRTTNRWRRLQGLHDIAPNAFQRSQPQVSFSDLSSFFGLAVHLGQTYGSPESNNSNNYSNNYSNNCNSNSNSNSYNSNSNSNSNLNSYNNNCNSNYNSNSSISSNNTSTSSISDNQNISSEAGSMWDTLWMEQQRNDFDNMLNTMVDASPIY</sequence>
<dbReference type="InterPro" id="IPR021833">
    <property type="entry name" value="DUF3425"/>
</dbReference>
<evidence type="ECO:0000259" key="3">
    <source>
        <dbReference type="PROSITE" id="PS50217"/>
    </source>
</evidence>
<reference evidence="4 5" key="1">
    <citation type="submission" date="2024-04" db="EMBL/GenBank/DDBJ databases">
        <title>Symmetric and asymmetric DNA N6-adenine methylation regulates different biological responses in Mucorales.</title>
        <authorList>
            <consortium name="Lawrence Berkeley National Laboratory"/>
            <person name="Lax C."/>
            <person name="Mondo S.J."/>
            <person name="Osorio-Concepcion M."/>
            <person name="Muszewska A."/>
            <person name="Corrochano-Luque M."/>
            <person name="Gutierrez G."/>
            <person name="Riley R."/>
            <person name="Lipzen A."/>
            <person name="Guo J."/>
            <person name="Hundley H."/>
            <person name="Amirebrahimi M."/>
            <person name="Ng V."/>
            <person name="Lorenzo-Gutierrez D."/>
            <person name="Binder U."/>
            <person name="Yang J."/>
            <person name="Song Y."/>
            <person name="Canovas D."/>
            <person name="Navarro E."/>
            <person name="Freitag M."/>
            <person name="Gabaldon T."/>
            <person name="Grigoriev I.V."/>
            <person name="Corrochano L.M."/>
            <person name="Nicolas F.E."/>
            <person name="Garre V."/>
        </authorList>
    </citation>
    <scope>NUCLEOTIDE SEQUENCE [LARGE SCALE GENOMIC DNA]</scope>
    <source>
        <strain evidence="4 5">L51</strain>
    </source>
</reference>
<comment type="caution">
    <text evidence="4">The sequence shown here is derived from an EMBL/GenBank/DDBJ whole genome shotgun (WGS) entry which is preliminary data.</text>
</comment>
<feature type="coiled-coil region" evidence="1">
    <location>
        <begin position="71"/>
        <end position="98"/>
    </location>
</feature>
<dbReference type="CDD" id="cd14688">
    <property type="entry name" value="bZIP_YAP"/>
    <property type="match status" value="1"/>
</dbReference>
<dbReference type="Gene3D" id="1.20.5.170">
    <property type="match status" value="1"/>
</dbReference>
<evidence type="ECO:0000313" key="5">
    <source>
        <dbReference type="Proteomes" id="UP001448207"/>
    </source>
</evidence>
<evidence type="ECO:0000256" key="2">
    <source>
        <dbReference type="SAM" id="MobiDB-lite"/>
    </source>
</evidence>
<dbReference type="PROSITE" id="PS00036">
    <property type="entry name" value="BZIP_BASIC"/>
    <property type="match status" value="1"/>
</dbReference>
<feature type="region of interest" description="Disordered" evidence="2">
    <location>
        <begin position="453"/>
        <end position="472"/>
    </location>
</feature>
<dbReference type="Proteomes" id="UP001448207">
    <property type="component" value="Unassembled WGS sequence"/>
</dbReference>
<evidence type="ECO:0000313" key="4">
    <source>
        <dbReference type="EMBL" id="KAL0090217.1"/>
    </source>
</evidence>
<proteinExistence type="predicted"/>
<dbReference type="Pfam" id="PF11905">
    <property type="entry name" value="DUF3425"/>
    <property type="match status" value="1"/>
</dbReference>
<dbReference type="SUPFAM" id="SSF57959">
    <property type="entry name" value="Leucine zipper domain"/>
    <property type="match status" value="1"/>
</dbReference>